<dbReference type="InterPro" id="IPR049730">
    <property type="entry name" value="SNF2/RAD54-like_C"/>
</dbReference>
<keyword evidence="10" id="KW-1185">Reference proteome</keyword>
<evidence type="ECO:0000256" key="3">
    <source>
        <dbReference type="ARBA" id="ARBA00023242"/>
    </source>
</evidence>
<dbReference type="EMBL" id="QKKF02032842">
    <property type="protein sequence ID" value="RZF34038.1"/>
    <property type="molecule type" value="Genomic_DNA"/>
</dbReference>
<dbReference type="Pfam" id="PF00271">
    <property type="entry name" value="Helicase_C"/>
    <property type="match status" value="1"/>
</dbReference>
<evidence type="ECO:0000256" key="2">
    <source>
        <dbReference type="ARBA" id="ARBA00022801"/>
    </source>
</evidence>
<reference evidence="9 10" key="1">
    <citation type="journal article" date="2017" name="Gigascience">
        <title>Genome sequence of the small brown planthopper, Laodelphax striatellus.</title>
        <authorList>
            <person name="Zhu J."/>
            <person name="Jiang F."/>
            <person name="Wang X."/>
            <person name="Yang P."/>
            <person name="Bao Y."/>
            <person name="Zhao W."/>
            <person name="Wang W."/>
            <person name="Lu H."/>
            <person name="Wang Q."/>
            <person name="Cui N."/>
            <person name="Li J."/>
            <person name="Chen X."/>
            <person name="Luo L."/>
            <person name="Yu J."/>
            <person name="Kang L."/>
            <person name="Cui F."/>
        </authorList>
    </citation>
    <scope>NUCLEOTIDE SEQUENCE [LARGE SCALE GENOMIC DNA]</scope>
    <source>
        <strain evidence="9">Lst14</strain>
    </source>
</reference>
<sequence>MSTLTPEQRKLIEEKRLAAIRIREEKLKIHQKNGGNRAPIRNTPLATPISVSNTNLAQTNPIQSDISRIASGMKTNFYGGDKNTAPKRKLDESAPSAVPPKKTSGTFDSRFQQFNLNKQMQTVVTNSTDFLKVTVGFCELVTPSRFKVQMEYNQKALDVFKTIPGKMYDSKSRDWNFPLTEYKTLISKCEGLKPQIVINPLPQFIVKHFISRRNDDSTESYKGIDISSVESTLRNYLYPFQIEGVQFGVSKNGRCLIADDMGLGKTIQALGIASYYRSDWPLLIVCPSSMRYQWLEDVCRLLPSVPMHNIFVLKTGKDYIEESLVKVLILSYDLLGRMAKLLSSVKFGVIILDESHSLKSGASQRSKTALDMVKNLSRVVLLSGTPALSRPVELYTQLVAMQPNFFGNFREYAKRYCDAKQSRFGWDNSGSSHVDELKIVLESKFMIRRLKQDVLTQLPSKVRQVIILNSDTIKTSKEMKSFHETLTQEKLTHSEKRSQMMLYYGETGKNKLKAVCEYIEKLIEENKKFLCFAHHREVLDGVSQTLIKKGVKFIRIDGKVQTDERKRLCDEFQMDANCRTAVLSIKAANTGLTLTSAQLVVFAELFWNPGHLSREEARLIPFIVEHKFL</sequence>
<dbReference type="SUPFAM" id="SSF52540">
    <property type="entry name" value="P-loop containing nucleoside triphosphate hydrolases"/>
    <property type="match status" value="2"/>
</dbReference>
<dbReference type="SMR" id="A0A482WKP5"/>
<feature type="region of interest" description="Disordered" evidence="5">
    <location>
        <begin position="78"/>
        <end position="104"/>
    </location>
</feature>
<dbReference type="FunCoup" id="A0A482WKP5">
    <property type="interactions" value="1254"/>
</dbReference>
<evidence type="ECO:0000259" key="6">
    <source>
        <dbReference type="PROSITE" id="PS51192"/>
    </source>
</evidence>
<comment type="subcellular location">
    <subcellularLocation>
        <location evidence="1">Nucleus</location>
    </subcellularLocation>
</comment>
<comment type="similarity">
    <text evidence="4">Belongs to the SNF2/RAD54 helicase family. SMARCAL1 subfamily.</text>
</comment>
<dbReference type="PROSITE" id="PS51467">
    <property type="entry name" value="HARP"/>
    <property type="match status" value="1"/>
</dbReference>
<name>A0A482WKP5_LAOST</name>
<dbReference type="InParanoid" id="A0A482WKP5"/>
<dbReference type="Pfam" id="PF00176">
    <property type="entry name" value="SNF2-rel_dom"/>
    <property type="match status" value="1"/>
</dbReference>
<dbReference type="SMART" id="SM00487">
    <property type="entry name" value="DEXDc"/>
    <property type="match status" value="1"/>
</dbReference>
<feature type="domain" description="Helicase C-terminal" evidence="7">
    <location>
        <begin position="514"/>
        <end position="629"/>
    </location>
</feature>
<dbReference type="CDD" id="cd18793">
    <property type="entry name" value="SF2_C_SNF"/>
    <property type="match status" value="1"/>
</dbReference>
<accession>A0A482WKP5</accession>
<protein>
    <recommendedName>
        <fullName evidence="11">SWI/SNF-related matrix-associated actin-dependent regulator of chromatin subfamily A-like protein 1</fullName>
    </recommendedName>
</protein>
<comment type="caution">
    <text evidence="9">The sequence shown here is derived from an EMBL/GenBank/DDBJ whole genome shotgun (WGS) entry which is preliminary data.</text>
</comment>
<dbReference type="PANTHER" id="PTHR45766">
    <property type="entry name" value="DNA ANNEALING HELICASE AND ENDONUCLEASE ZRANB3 FAMILY MEMBER"/>
    <property type="match status" value="1"/>
</dbReference>
<keyword evidence="3" id="KW-0539">Nucleus</keyword>
<keyword evidence="2" id="KW-0378">Hydrolase</keyword>
<dbReference type="Gene3D" id="3.40.50.10810">
    <property type="entry name" value="Tandem AAA-ATPase domain"/>
    <property type="match status" value="1"/>
</dbReference>
<dbReference type="STRING" id="195883.A0A482WKP5"/>
<evidence type="ECO:0000313" key="10">
    <source>
        <dbReference type="Proteomes" id="UP000291343"/>
    </source>
</evidence>
<evidence type="ECO:0000256" key="4">
    <source>
        <dbReference type="PROSITE-ProRule" id="PRU00800"/>
    </source>
</evidence>
<evidence type="ECO:0008006" key="11">
    <source>
        <dbReference type="Google" id="ProtNLM"/>
    </source>
</evidence>
<dbReference type="InterPro" id="IPR010003">
    <property type="entry name" value="HARP_dom"/>
</dbReference>
<dbReference type="PROSITE" id="PS51194">
    <property type="entry name" value="HELICASE_CTER"/>
    <property type="match status" value="1"/>
</dbReference>
<dbReference type="AlphaFoldDB" id="A0A482WKP5"/>
<dbReference type="GO" id="GO:0006281">
    <property type="term" value="P:DNA repair"/>
    <property type="evidence" value="ECO:0007669"/>
    <property type="project" value="TreeGrafter"/>
</dbReference>
<dbReference type="InterPro" id="IPR000330">
    <property type="entry name" value="SNF2_N"/>
</dbReference>
<evidence type="ECO:0000256" key="1">
    <source>
        <dbReference type="ARBA" id="ARBA00004123"/>
    </source>
</evidence>
<dbReference type="OrthoDB" id="2801544at2759"/>
<organism evidence="9 10">
    <name type="scientific">Laodelphax striatellus</name>
    <name type="common">Small brown planthopper</name>
    <name type="synonym">Delphax striatella</name>
    <dbReference type="NCBI Taxonomy" id="195883"/>
    <lineage>
        <taxon>Eukaryota</taxon>
        <taxon>Metazoa</taxon>
        <taxon>Ecdysozoa</taxon>
        <taxon>Arthropoda</taxon>
        <taxon>Hexapoda</taxon>
        <taxon>Insecta</taxon>
        <taxon>Pterygota</taxon>
        <taxon>Neoptera</taxon>
        <taxon>Paraneoptera</taxon>
        <taxon>Hemiptera</taxon>
        <taxon>Auchenorrhyncha</taxon>
        <taxon>Fulgoroidea</taxon>
        <taxon>Delphacidae</taxon>
        <taxon>Criomorphinae</taxon>
        <taxon>Laodelphax</taxon>
    </lineage>
</organism>
<dbReference type="PROSITE" id="PS51192">
    <property type="entry name" value="HELICASE_ATP_BIND_1"/>
    <property type="match status" value="1"/>
</dbReference>
<proteinExistence type="inferred from homology"/>
<feature type="domain" description="Helicase ATP-binding" evidence="6">
    <location>
        <begin position="246"/>
        <end position="404"/>
    </location>
</feature>
<dbReference type="CDD" id="cd18010">
    <property type="entry name" value="DEXHc_HARP_SMARCAL1"/>
    <property type="match status" value="1"/>
</dbReference>
<evidence type="ECO:0000256" key="5">
    <source>
        <dbReference type="SAM" id="MobiDB-lite"/>
    </source>
</evidence>
<feature type="domain" description="HARP" evidence="8">
    <location>
        <begin position="127"/>
        <end position="202"/>
    </location>
</feature>
<dbReference type="InterPro" id="IPR014001">
    <property type="entry name" value="Helicase_ATP-bd"/>
</dbReference>
<dbReference type="GO" id="GO:0031297">
    <property type="term" value="P:replication fork processing"/>
    <property type="evidence" value="ECO:0007669"/>
    <property type="project" value="TreeGrafter"/>
</dbReference>
<evidence type="ECO:0000313" key="9">
    <source>
        <dbReference type="EMBL" id="RZF34038.1"/>
    </source>
</evidence>
<dbReference type="InterPro" id="IPR038718">
    <property type="entry name" value="SNF2-like_sf"/>
</dbReference>
<dbReference type="GO" id="GO:0016787">
    <property type="term" value="F:hydrolase activity"/>
    <property type="evidence" value="ECO:0007669"/>
    <property type="project" value="UniProtKB-KW"/>
</dbReference>
<evidence type="ECO:0000259" key="8">
    <source>
        <dbReference type="PROSITE" id="PS51467"/>
    </source>
</evidence>
<dbReference type="Pfam" id="PF07443">
    <property type="entry name" value="HARP"/>
    <property type="match status" value="1"/>
</dbReference>
<evidence type="ECO:0000259" key="7">
    <source>
        <dbReference type="PROSITE" id="PS51194"/>
    </source>
</evidence>
<dbReference type="InterPro" id="IPR027417">
    <property type="entry name" value="P-loop_NTPase"/>
</dbReference>
<dbReference type="Gene3D" id="3.40.50.300">
    <property type="entry name" value="P-loop containing nucleotide triphosphate hydrolases"/>
    <property type="match status" value="1"/>
</dbReference>
<dbReference type="GO" id="GO:0043596">
    <property type="term" value="C:nuclear replication fork"/>
    <property type="evidence" value="ECO:0007669"/>
    <property type="project" value="TreeGrafter"/>
</dbReference>
<dbReference type="GO" id="GO:0005524">
    <property type="term" value="F:ATP binding"/>
    <property type="evidence" value="ECO:0007669"/>
    <property type="project" value="InterPro"/>
</dbReference>
<gene>
    <name evidence="9" type="ORF">LSTR_LSTR013433</name>
</gene>
<dbReference type="Proteomes" id="UP000291343">
    <property type="component" value="Unassembled WGS sequence"/>
</dbReference>
<dbReference type="PANTHER" id="PTHR45766:SF6">
    <property type="entry name" value="SWI_SNF-RELATED MATRIX-ASSOCIATED ACTIN-DEPENDENT REGULATOR OF CHROMATIN SUBFAMILY A-LIKE PROTEIN 1"/>
    <property type="match status" value="1"/>
</dbReference>
<dbReference type="InterPro" id="IPR001650">
    <property type="entry name" value="Helicase_C-like"/>
</dbReference>